<evidence type="ECO:0000313" key="9">
    <source>
        <dbReference type="EMBL" id="UTD00313.1"/>
    </source>
</evidence>
<protein>
    <submittedName>
        <fullName evidence="9">Four-carbon acid sugar kinase family protein</fullName>
    </submittedName>
</protein>
<reference evidence="9" key="1">
    <citation type="submission" date="2020-04" db="EMBL/GenBank/DDBJ databases">
        <title>Comparative genomics of oral phylogroup-2 Treponema strains.</title>
        <authorList>
            <person name="Zeng H."/>
            <person name="Chan Y.K."/>
            <person name="Watt R.M."/>
        </authorList>
    </citation>
    <scope>NUCLEOTIDE SEQUENCE</scope>
    <source>
        <strain evidence="9">OMZ 905</strain>
    </source>
</reference>
<keyword evidence="4 9" id="KW-0418">Kinase</keyword>
<sequence>MKNRNSKYLIIADDFTGANDTGVQLKKRGFATKVIFSPSSVDDGDKCLVFDTETRAIPKQDAYKKLKYNISELVSKYKFDIVYKKVDSALRGNIVDEVLAILEVYKPEIVLFAPALPRMGRTTQDGIQKINDTRLMETEFVRDPINPIKSDNITDILKEISKSSVRHISLTELYSKDTVINNDCSYYTFDANTVEDMEQIAKLGLSNIKKTLWIGSAGLAEGIFNVLHPQKPSLLIVGSTSQKSIEQLNYAKKQGRYILELDIPKILESGIYDSVCENAVSVLRKNQDLIITSCFSKKSFDEVVHYGMKKGITKQEMAGIVRNILGAITKKILSDSEIGSLFLTGGDTAISIMHNLNAQGVEILHEVSPGVIVSRLLDGVYKGLVITTKAGSFGEEDTIDRCMFKMKEVMI</sequence>
<dbReference type="InterPro" id="IPR010737">
    <property type="entry name" value="4-carb_acid_sugar_kinase_N"/>
</dbReference>
<keyword evidence="2" id="KW-0808">Transferase</keyword>
<dbReference type="GO" id="GO:0005524">
    <property type="term" value="F:ATP binding"/>
    <property type="evidence" value="ECO:0007669"/>
    <property type="project" value="UniProtKB-KW"/>
</dbReference>
<dbReference type="Pfam" id="PF07005">
    <property type="entry name" value="SBD_N"/>
    <property type="match status" value="1"/>
</dbReference>
<organism evidence="9 10">
    <name type="scientific">Treponema denticola</name>
    <dbReference type="NCBI Taxonomy" id="158"/>
    <lineage>
        <taxon>Bacteria</taxon>
        <taxon>Pseudomonadati</taxon>
        <taxon>Spirochaetota</taxon>
        <taxon>Spirochaetia</taxon>
        <taxon>Spirochaetales</taxon>
        <taxon>Treponemataceae</taxon>
        <taxon>Treponema</taxon>
    </lineage>
</organism>
<dbReference type="EMBL" id="CP051635">
    <property type="protein sequence ID" value="UTD00313.1"/>
    <property type="molecule type" value="Genomic_DNA"/>
</dbReference>
<evidence type="ECO:0000313" key="10">
    <source>
        <dbReference type="Proteomes" id="UP001056981"/>
    </source>
</evidence>
<evidence type="ECO:0000256" key="2">
    <source>
        <dbReference type="ARBA" id="ARBA00022679"/>
    </source>
</evidence>
<evidence type="ECO:0000256" key="4">
    <source>
        <dbReference type="ARBA" id="ARBA00022777"/>
    </source>
</evidence>
<evidence type="ECO:0000256" key="6">
    <source>
        <dbReference type="ARBA" id="ARBA00023277"/>
    </source>
</evidence>
<name>A0A9Q9BNU1_TREDN</name>
<dbReference type="Proteomes" id="UP001056981">
    <property type="component" value="Chromosome"/>
</dbReference>
<gene>
    <name evidence="9" type="ORF">E4N86_06195</name>
</gene>
<evidence type="ECO:0000259" key="7">
    <source>
        <dbReference type="Pfam" id="PF07005"/>
    </source>
</evidence>
<evidence type="ECO:0000256" key="5">
    <source>
        <dbReference type="ARBA" id="ARBA00022840"/>
    </source>
</evidence>
<dbReference type="InterPro" id="IPR031475">
    <property type="entry name" value="NBD_C"/>
</dbReference>
<dbReference type="InterPro" id="IPR037051">
    <property type="entry name" value="4-carb_acid_sugar_kinase_N_sf"/>
</dbReference>
<feature type="domain" description="Four-carbon acid sugar kinase N-terminal" evidence="7">
    <location>
        <begin position="9"/>
        <end position="222"/>
    </location>
</feature>
<keyword evidence="6" id="KW-0119">Carbohydrate metabolism</keyword>
<comment type="similarity">
    <text evidence="1">Belongs to the four-carbon acid sugar kinase family.</text>
</comment>
<keyword evidence="5" id="KW-0067">ATP-binding</keyword>
<dbReference type="RefSeq" id="WP_253698350.1">
    <property type="nucleotide sequence ID" value="NZ_CP051522.1"/>
</dbReference>
<dbReference type="Gene3D" id="3.40.980.20">
    <property type="entry name" value="Four-carbon acid sugar kinase, nucleotide binding domain"/>
    <property type="match status" value="1"/>
</dbReference>
<evidence type="ECO:0000256" key="3">
    <source>
        <dbReference type="ARBA" id="ARBA00022741"/>
    </source>
</evidence>
<dbReference type="Gene3D" id="3.40.50.10840">
    <property type="entry name" value="Putative sugar-binding, N-terminal domain"/>
    <property type="match status" value="1"/>
</dbReference>
<feature type="domain" description="Four-carbon acid sugar kinase nucleotide binding" evidence="8">
    <location>
        <begin position="234"/>
        <end position="399"/>
    </location>
</feature>
<accession>A0A9Q9BNU1</accession>
<dbReference type="SUPFAM" id="SSF142764">
    <property type="entry name" value="YgbK-like"/>
    <property type="match status" value="1"/>
</dbReference>
<evidence type="ECO:0000256" key="1">
    <source>
        <dbReference type="ARBA" id="ARBA00005715"/>
    </source>
</evidence>
<proteinExistence type="inferred from homology"/>
<dbReference type="GO" id="GO:0016301">
    <property type="term" value="F:kinase activity"/>
    <property type="evidence" value="ECO:0007669"/>
    <property type="project" value="UniProtKB-KW"/>
</dbReference>
<dbReference type="AlphaFoldDB" id="A0A9Q9BNU1"/>
<evidence type="ECO:0000259" key="8">
    <source>
        <dbReference type="Pfam" id="PF17042"/>
    </source>
</evidence>
<dbReference type="InterPro" id="IPR042213">
    <property type="entry name" value="NBD_C_sf"/>
</dbReference>
<dbReference type="Pfam" id="PF17042">
    <property type="entry name" value="NBD_C"/>
    <property type="match status" value="1"/>
</dbReference>
<keyword evidence="3" id="KW-0547">Nucleotide-binding</keyword>